<dbReference type="EMBL" id="CP110430">
    <property type="protein sequence ID" value="WAQ88993.1"/>
    <property type="molecule type" value="Genomic_DNA"/>
</dbReference>
<sequence>MESSTAAETDQTPTGTRQEELKAETHQTQEPPAKKPKKMSGSKTATTAGKGAAKKIVTRAKSKIPEKYKESGQDDRDNIQETLGNNWMEIVRPVRDPGTEDFATAKKACKGRLTSATNPVAAKGHPKAQRSLQTRILEMFNKAEEAAESGDHSKARILLKICEGLSQVATGPTGVANPPSNDSNGTSSVQKVGFLSVIPAKKLNSTVNDAND</sequence>
<gene>
    <name evidence="2" type="ORF">PtA15_10A416</name>
</gene>
<dbReference type="GeneID" id="77801484"/>
<evidence type="ECO:0000256" key="1">
    <source>
        <dbReference type="SAM" id="MobiDB-lite"/>
    </source>
</evidence>
<reference evidence="2" key="1">
    <citation type="submission" date="2022-10" db="EMBL/GenBank/DDBJ databases">
        <title>Puccinia triticina Genome sequencing and assembly.</title>
        <authorList>
            <person name="Li C."/>
        </authorList>
    </citation>
    <scope>NUCLEOTIDE SEQUENCE</scope>
    <source>
        <strain evidence="2">Pt15</strain>
    </source>
</reference>
<dbReference type="Proteomes" id="UP001164743">
    <property type="component" value="Chromosome 10A"/>
</dbReference>
<dbReference type="RefSeq" id="XP_053024548.1">
    <property type="nucleotide sequence ID" value="XM_053160589.1"/>
</dbReference>
<feature type="region of interest" description="Disordered" evidence="1">
    <location>
        <begin position="169"/>
        <end position="188"/>
    </location>
</feature>
<feature type="compositionally biased region" description="Basic residues" evidence="1">
    <location>
        <begin position="52"/>
        <end position="62"/>
    </location>
</feature>
<evidence type="ECO:0000313" key="3">
    <source>
        <dbReference type="Proteomes" id="UP001164743"/>
    </source>
</evidence>
<feature type="compositionally biased region" description="Basic and acidic residues" evidence="1">
    <location>
        <begin position="63"/>
        <end position="79"/>
    </location>
</feature>
<feature type="compositionally biased region" description="Basic and acidic residues" evidence="1">
    <location>
        <begin position="17"/>
        <end position="27"/>
    </location>
</feature>
<organism evidence="2 3">
    <name type="scientific">Puccinia triticina</name>
    <dbReference type="NCBI Taxonomy" id="208348"/>
    <lineage>
        <taxon>Eukaryota</taxon>
        <taxon>Fungi</taxon>
        <taxon>Dikarya</taxon>
        <taxon>Basidiomycota</taxon>
        <taxon>Pucciniomycotina</taxon>
        <taxon>Pucciniomycetes</taxon>
        <taxon>Pucciniales</taxon>
        <taxon>Pucciniaceae</taxon>
        <taxon>Puccinia</taxon>
    </lineage>
</organism>
<feature type="region of interest" description="Disordered" evidence="1">
    <location>
        <begin position="1"/>
        <end position="83"/>
    </location>
</feature>
<feature type="compositionally biased region" description="Polar residues" evidence="1">
    <location>
        <begin position="178"/>
        <end position="188"/>
    </location>
</feature>
<keyword evidence="3" id="KW-1185">Reference proteome</keyword>
<feature type="compositionally biased region" description="Low complexity" evidence="1">
    <location>
        <begin position="41"/>
        <end position="51"/>
    </location>
</feature>
<protein>
    <submittedName>
        <fullName evidence="2">Uncharacterized protein</fullName>
    </submittedName>
</protein>
<proteinExistence type="predicted"/>
<name>A0ABY7CXB5_9BASI</name>
<feature type="compositionally biased region" description="Polar residues" evidence="1">
    <location>
        <begin position="1"/>
        <end position="16"/>
    </location>
</feature>
<evidence type="ECO:0000313" key="2">
    <source>
        <dbReference type="EMBL" id="WAQ88993.1"/>
    </source>
</evidence>
<accession>A0ABY7CXB5</accession>